<feature type="region of interest" description="Disordered" evidence="1">
    <location>
        <begin position="128"/>
        <end position="156"/>
    </location>
</feature>
<protein>
    <submittedName>
        <fullName evidence="2">Uncharacterized protein</fullName>
    </submittedName>
</protein>
<organism evidence="2 3">
    <name type="scientific">Glossina morsitans morsitans</name>
    <name type="common">Savannah tsetse fly</name>
    <dbReference type="NCBI Taxonomy" id="37546"/>
    <lineage>
        <taxon>Eukaryota</taxon>
        <taxon>Metazoa</taxon>
        <taxon>Ecdysozoa</taxon>
        <taxon>Arthropoda</taxon>
        <taxon>Hexapoda</taxon>
        <taxon>Insecta</taxon>
        <taxon>Pterygota</taxon>
        <taxon>Neoptera</taxon>
        <taxon>Endopterygota</taxon>
        <taxon>Diptera</taxon>
        <taxon>Brachycera</taxon>
        <taxon>Muscomorpha</taxon>
        <taxon>Hippoboscoidea</taxon>
        <taxon>Glossinidae</taxon>
        <taxon>Glossina</taxon>
    </lineage>
</organism>
<name>A0A1B0G8H1_GLOMM</name>
<evidence type="ECO:0000256" key="1">
    <source>
        <dbReference type="SAM" id="MobiDB-lite"/>
    </source>
</evidence>
<keyword evidence="3" id="KW-1185">Reference proteome</keyword>
<dbReference type="AlphaFoldDB" id="A0A1B0G8H1"/>
<feature type="compositionally biased region" description="Polar residues" evidence="1">
    <location>
        <begin position="189"/>
        <end position="208"/>
    </location>
</feature>
<accession>A0A1B0G8H1</accession>
<dbReference type="VEuPathDB" id="VectorBase:GMOY009610"/>
<dbReference type="EnsemblMetazoa" id="GMOY009610-RA">
    <property type="protein sequence ID" value="GMOY009610-PA"/>
    <property type="gene ID" value="GMOY009610"/>
</dbReference>
<dbReference type="Proteomes" id="UP000092444">
    <property type="component" value="Unassembled WGS sequence"/>
</dbReference>
<dbReference type="STRING" id="37546.A0A1B0G8H1"/>
<feature type="region of interest" description="Disordered" evidence="1">
    <location>
        <begin position="189"/>
        <end position="218"/>
    </location>
</feature>
<sequence length="715" mass="81635">MAMDAPNQRMAKIQARIREVHPTPSNVSSSSTTSEHFISKTIFSNINSETLLSQEQERLRFHATEKSKAINDDVHNGGLVDNKLMNIPLNDKPDKSTGITCKTHSKNGQPSLLDNVIKESNVEAQASREHNIDASHHRPRNNTQYRRNRYRRHTISEYTPRQDYKLLFANDFDDSKECSNSEVNMLDSTDSMKNYYSGSTTESSQNSEGDYESNDSCPDVCNHSDSLSTSSPTYDEQMKILHIVELNDSLRNKEGAGLYLLSYSYGSPAFTQYNYSKHSDSNWLLPTPQTMKKTVYYRSSKCICVPNESEPCFTIFQAPLPDVNISWLHKFKSQEFLTMLPILDIRMQNILQAFQENSHIKYEESADLCIDVPKEHFIKVFPPNVAVSSQDEEGSQEIVDVNASKTTLKDQISYELAAINNPMNLTKNSITFVLHLLNVRRAYYDPSSNVPPLEHSTYWLKKLKPIARAPPTQYQGISCSSAVAQELLMRKARCIRIKPVSTSKVHMPRNPARCHEQNCECMILVLNCRTHLPMENVTPFQPKRFFLDFRLTYCGITDCNLLYLMHDKITNLSSTQYKDLLPLLIMSSRLNLAQMYSMNEHDYHDCIAIAKSTEFCLIWIARIAPEEFPISVTFTVWADKTQIPKCHMVYSGEAYSIRKSQQNIDVCKSGRVLSLSSLEMDFLTQGGKQFLYFAACRPLIKRLRTCLACGNCLRS</sequence>
<evidence type="ECO:0000313" key="3">
    <source>
        <dbReference type="Proteomes" id="UP000092444"/>
    </source>
</evidence>
<dbReference type="EMBL" id="CCAG010000256">
    <property type="status" value="NOT_ANNOTATED_CDS"/>
    <property type="molecule type" value="Genomic_DNA"/>
</dbReference>
<reference evidence="2" key="1">
    <citation type="submission" date="2020-05" db="UniProtKB">
        <authorList>
            <consortium name="EnsemblMetazoa"/>
        </authorList>
    </citation>
    <scope>IDENTIFICATION</scope>
    <source>
        <strain evidence="2">Yale</strain>
    </source>
</reference>
<proteinExistence type="predicted"/>
<evidence type="ECO:0000313" key="2">
    <source>
        <dbReference type="EnsemblMetazoa" id="GMOY009610-PA"/>
    </source>
</evidence>